<sequence>MLRRAERSDGVVSVAKARPGLPSVQTREAAIDGIIADDSEYGLKITITLTLVVYMFL</sequence>
<accession>A0A4X1TRF0</accession>
<reference evidence="1" key="2">
    <citation type="submission" date="2025-08" db="UniProtKB">
        <authorList>
            <consortium name="Ensembl"/>
        </authorList>
    </citation>
    <scope>IDENTIFICATION</scope>
</reference>
<evidence type="ECO:0000313" key="1">
    <source>
        <dbReference type="Ensembl" id="ENSSSCP00070018856.1"/>
    </source>
</evidence>
<reference evidence="1 2" key="1">
    <citation type="submission" date="2017-08" db="EMBL/GenBank/DDBJ databases">
        <title>USMARCv1.0.</title>
        <authorList>
            <person name="Hannum G.I."/>
            <person name="Koren S."/>
            <person name="Schroeder S.G."/>
            <person name="Chin S.C."/>
            <person name="Nonneman D.J."/>
            <person name="Becker S.A."/>
            <person name="Rosen B.D."/>
            <person name="Bickhart D.M."/>
            <person name="Putnam N.H."/>
            <person name="Green R.E."/>
            <person name="Tuggle C.K."/>
            <person name="Liu H."/>
            <person name="Rohrer G.A."/>
            <person name="Warr A."/>
            <person name="Hall R."/>
            <person name="Kim K."/>
            <person name="Hume D.A."/>
            <person name="Talbot R."/>
            <person name="Chow W."/>
            <person name="Howe K."/>
            <person name="Schwartz A.S."/>
            <person name="Watson M."/>
            <person name="Archibald A.L."/>
            <person name="Phillippy A.M."/>
            <person name="Smith T.P.L."/>
        </authorList>
    </citation>
    <scope>NUCLEOTIDE SEQUENCE [LARGE SCALE GENOMIC DNA]</scope>
</reference>
<dbReference type="Proteomes" id="UP000314985">
    <property type="component" value="Chromosome 16"/>
</dbReference>
<protein>
    <submittedName>
        <fullName evidence="1">Uncharacterized protein</fullName>
    </submittedName>
</protein>
<organism evidence="1 2">
    <name type="scientific">Sus scrofa</name>
    <name type="common">Pig</name>
    <dbReference type="NCBI Taxonomy" id="9823"/>
    <lineage>
        <taxon>Eukaryota</taxon>
        <taxon>Metazoa</taxon>
        <taxon>Chordata</taxon>
        <taxon>Craniata</taxon>
        <taxon>Vertebrata</taxon>
        <taxon>Euteleostomi</taxon>
        <taxon>Mammalia</taxon>
        <taxon>Eutheria</taxon>
        <taxon>Laurasiatheria</taxon>
        <taxon>Artiodactyla</taxon>
        <taxon>Suina</taxon>
        <taxon>Suidae</taxon>
        <taxon>Sus</taxon>
    </lineage>
</organism>
<name>A0A4X1TRF0_PIG</name>
<evidence type="ECO:0000313" key="2">
    <source>
        <dbReference type="Proteomes" id="UP000314985"/>
    </source>
</evidence>
<dbReference type="Ensembl" id="ENSSSCT00070022796.1">
    <property type="protein sequence ID" value="ENSSSCP00070018856.1"/>
    <property type="gene ID" value="ENSSSCG00070011697.1"/>
</dbReference>
<dbReference type="AlphaFoldDB" id="A0A4X1TRF0"/>
<proteinExistence type="predicted"/>